<comment type="function">
    <text evidence="6">Component of ribonuclease P, a protein complex that generates mature tRNA molecules by cleaving their 5'-ends.</text>
</comment>
<dbReference type="Gene3D" id="3.30.70.3250">
    <property type="entry name" value="Ribonuclease P, Pop5 subunit"/>
    <property type="match status" value="1"/>
</dbReference>
<evidence type="ECO:0000256" key="2">
    <source>
        <dbReference type="ARBA" id="ARBA00022552"/>
    </source>
</evidence>
<keyword evidence="8" id="KW-1185">Reference proteome</keyword>
<accession>A0ABN7ATJ7</accession>
<dbReference type="SUPFAM" id="SSF160350">
    <property type="entry name" value="Rnp2-like"/>
    <property type="match status" value="1"/>
</dbReference>
<evidence type="ECO:0000256" key="4">
    <source>
        <dbReference type="ARBA" id="ARBA00023242"/>
    </source>
</evidence>
<dbReference type="EMBL" id="AP028914">
    <property type="protein sequence ID" value="BES95530.1"/>
    <property type="molecule type" value="Genomic_DNA"/>
</dbReference>
<evidence type="ECO:0000313" key="7">
    <source>
        <dbReference type="EMBL" id="BES95530.1"/>
    </source>
</evidence>
<name>A0ABN7ATJ7_9HEMI</name>
<reference evidence="7 8" key="1">
    <citation type="submission" date="2023-09" db="EMBL/GenBank/DDBJ databases">
        <title>Nesidiocoris tenuis whole genome shotgun sequence.</title>
        <authorList>
            <person name="Shibata T."/>
            <person name="Shimoda M."/>
            <person name="Kobayashi T."/>
            <person name="Uehara T."/>
        </authorList>
    </citation>
    <scope>NUCLEOTIDE SEQUENCE [LARGE SCALE GENOMIC DNA]</scope>
    <source>
        <strain evidence="7 8">Japan</strain>
    </source>
</reference>
<dbReference type="Proteomes" id="UP001307889">
    <property type="component" value="Chromosome 6"/>
</dbReference>
<dbReference type="InterPro" id="IPR002759">
    <property type="entry name" value="Pop5/Rpp14/Rnp2-like"/>
</dbReference>
<dbReference type="InterPro" id="IPR038085">
    <property type="entry name" value="Rnp2-like_sf"/>
</dbReference>
<gene>
    <name evidence="7" type="ORF">NTJ_08340</name>
</gene>
<comment type="subcellular location">
    <subcellularLocation>
        <location evidence="6">Nucleus</location>
        <location evidence="6">Nucleolus</location>
    </subcellularLocation>
</comment>
<evidence type="ECO:0000256" key="3">
    <source>
        <dbReference type="ARBA" id="ARBA00022694"/>
    </source>
</evidence>
<dbReference type="Pfam" id="PF01900">
    <property type="entry name" value="RNase_P_Rpp14"/>
    <property type="match status" value="1"/>
</dbReference>
<comment type="similarity">
    <text evidence="1 6">Belongs to the eukaryotic/archaeal RNase P protein component 2 family.</text>
</comment>
<keyword evidence="3 6" id="KW-0819">tRNA processing</keyword>
<evidence type="ECO:0000256" key="6">
    <source>
        <dbReference type="PIRNR" id="PIRNR023803"/>
    </source>
</evidence>
<dbReference type="InterPro" id="IPR016819">
    <property type="entry name" value="RNase_P/MRP_POP5"/>
</dbReference>
<dbReference type="PANTHER" id="PTHR48414:SF1">
    <property type="entry name" value="POP5 HOMOLOG, RIBONUCLEASE P_MRP SUBUNIT"/>
    <property type="match status" value="1"/>
</dbReference>
<keyword evidence="2" id="KW-0698">rRNA processing</keyword>
<evidence type="ECO:0000256" key="5">
    <source>
        <dbReference type="ARBA" id="ARBA00044198"/>
    </source>
</evidence>
<keyword evidence="4 6" id="KW-0539">Nucleus</keyword>
<organism evidence="7 8">
    <name type="scientific">Nesidiocoris tenuis</name>
    <dbReference type="NCBI Taxonomy" id="355587"/>
    <lineage>
        <taxon>Eukaryota</taxon>
        <taxon>Metazoa</taxon>
        <taxon>Ecdysozoa</taxon>
        <taxon>Arthropoda</taxon>
        <taxon>Hexapoda</taxon>
        <taxon>Insecta</taxon>
        <taxon>Pterygota</taxon>
        <taxon>Neoptera</taxon>
        <taxon>Paraneoptera</taxon>
        <taxon>Hemiptera</taxon>
        <taxon>Heteroptera</taxon>
        <taxon>Panheteroptera</taxon>
        <taxon>Cimicomorpha</taxon>
        <taxon>Miridae</taxon>
        <taxon>Dicyphina</taxon>
        <taxon>Nesidiocoris</taxon>
    </lineage>
</organism>
<evidence type="ECO:0000313" key="8">
    <source>
        <dbReference type="Proteomes" id="UP001307889"/>
    </source>
</evidence>
<proteinExistence type="inferred from homology"/>
<evidence type="ECO:0000256" key="1">
    <source>
        <dbReference type="ARBA" id="ARBA00010800"/>
    </source>
</evidence>
<sequence length="151" mass="17068">MVRYKNRYVTCEVNFASKQKGPLEAKDLSREIQKVVQIVHGDFGCAAIRTGLSVSYCNESTRIAIIRARLGAHKLITSALPFLTRIGKERANIRMLYVGGTLRHCYKRILIHQKMELSKILPTITNESEAIELKKSLLTFGGCLADYRKIV</sequence>
<dbReference type="PIRSF" id="PIRSF023803">
    <property type="entry name" value="Ribonuclease_P_prd"/>
    <property type="match status" value="1"/>
</dbReference>
<dbReference type="PANTHER" id="PTHR48414">
    <property type="entry name" value="POP5 HOMOLOG, RIBONUCLEASE P_MRP SUBUNIT"/>
    <property type="match status" value="1"/>
</dbReference>
<protein>
    <recommendedName>
        <fullName evidence="5 6">Ribonuclease P/MRP protein subunit POP5</fullName>
    </recommendedName>
</protein>